<dbReference type="GeneID" id="26261310"/>
<proteinExistence type="predicted"/>
<dbReference type="AlphaFoldDB" id="A0A0B2UG25"/>
<sequence>MYIRVSGINSMVSRHDLSRIFTFRSPICKEICESASEQLYFYDLLSDMYVAELLNGQCILDDLKIEIVKLHLEDDEYSKIMSEGSSCCLCIISSDILVIENIERCFGQTVRCYIQEKGSKKMLSVIEFNQSVEVKRHAAMDFVFSFEAYICHVVCNMLYESRSHEYCRK</sequence>
<dbReference type="RefSeq" id="XP_014564083.1">
    <property type="nucleotide sequence ID" value="XM_014708597.1"/>
</dbReference>
<gene>
    <name evidence="1" type="ORF">M896_030260</name>
</gene>
<keyword evidence="2" id="KW-1185">Reference proteome</keyword>
<reference evidence="1 2" key="1">
    <citation type="journal article" date="2014" name="MBio">
        <title>The Ordospora colligata genome; evolution of extreme reduction in microsporidia and host-to-parasite horizontal gene transfer.</title>
        <authorList>
            <person name="Pombert J.-F."/>
            <person name="Haag K.L."/>
            <person name="Beidas S."/>
            <person name="Ebert D."/>
            <person name="Keeling P.J."/>
        </authorList>
    </citation>
    <scope>NUCLEOTIDE SEQUENCE [LARGE SCALE GENOMIC DNA]</scope>
    <source>
        <strain evidence="1 2">OC4</strain>
    </source>
</reference>
<dbReference type="InParanoid" id="A0A0B2UG25"/>
<dbReference type="HOGENOM" id="CLU_1643690_0_0_1"/>
<dbReference type="Proteomes" id="UP000031056">
    <property type="component" value="Unassembled WGS sequence"/>
</dbReference>
<dbReference type="EMBL" id="JOKQ01000003">
    <property type="protein sequence ID" value="KHN70041.1"/>
    <property type="molecule type" value="Genomic_DNA"/>
</dbReference>
<evidence type="ECO:0000313" key="2">
    <source>
        <dbReference type="Proteomes" id="UP000031056"/>
    </source>
</evidence>
<name>A0A0B2UG25_9MICR</name>
<dbReference type="VEuPathDB" id="MicrosporidiaDB:M896_030260"/>
<accession>A0A0B2UG25</accession>
<comment type="caution">
    <text evidence="1">The sequence shown here is derived from an EMBL/GenBank/DDBJ whole genome shotgun (WGS) entry which is preliminary data.</text>
</comment>
<protein>
    <submittedName>
        <fullName evidence="1">Uncharacterized protein</fullName>
    </submittedName>
</protein>
<organism evidence="1 2">
    <name type="scientific">Ordospora colligata OC4</name>
    <dbReference type="NCBI Taxonomy" id="1354746"/>
    <lineage>
        <taxon>Eukaryota</taxon>
        <taxon>Fungi</taxon>
        <taxon>Fungi incertae sedis</taxon>
        <taxon>Microsporidia</taxon>
        <taxon>Ordosporidae</taxon>
        <taxon>Ordospora</taxon>
    </lineage>
</organism>
<evidence type="ECO:0000313" key="1">
    <source>
        <dbReference type="EMBL" id="KHN70041.1"/>
    </source>
</evidence>
<dbReference type="OrthoDB" id="2191908at2759"/>